<reference evidence="2 3" key="1">
    <citation type="submission" date="2020-08" db="EMBL/GenBank/DDBJ databases">
        <title>Genomic Encyclopedia of Type Strains, Phase IV (KMG-IV): sequencing the most valuable type-strain genomes for metagenomic binning, comparative biology and taxonomic classification.</title>
        <authorList>
            <person name="Goeker M."/>
        </authorList>
    </citation>
    <scope>NUCLEOTIDE SEQUENCE [LARGE SCALE GENOMIC DNA]</scope>
    <source>
        <strain evidence="2 3">DSM 25024</strain>
    </source>
</reference>
<dbReference type="EMBL" id="JACIDO010000003">
    <property type="protein sequence ID" value="MBB3935777.1"/>
    <property type="molecule type" value="Genomic_DNA"/>
</dbReference>
<proteinExistence type="predicted"/>
<name>A0A7W6FV86_9HYPH</name>
<organism evidence="2 3">
    <name type="scientific">Aureimonas phyllosphaerae</name>
    <dbReference type="NCBI Taxonomy" id="1166078"/>
    <lineage>
        <taxon>Bacteria</taxon>
        <taxon>Pseudomonadati</taxon>
        <taxon>Pseudomonadota</taxon>
        <taxon>Alphaproteobacteria</taxon>
        <taxon>Hyphomicrobiales</taxon>
        <taxon>Aurantimonadaceae</taxon>
        <taxon>Aureimonas</taxon>
    </lineage>
</organism>
<dbReference type="AlphaFoldDB" id="A0A7W6FV86"/>
<accession>A0A7W6FV86</accession>
<protein>
    <submittedName>
        <fullName evidence="2">Uncharacterized membrane protein YhaH (DUF805 family)</fullName>
    </submittedName>
</protein>
<gene>
    <name evidence="2" type="ORF">GGR05_001921</name>
</gene>
<dbReference type="RefSeq" id="WP_090960982.1">
    <property type="nucleotide sequence ID" value="NZ_FOOA01000003.1"/>
</dbReference>
<keyword evidence="3" id="KW-1185">Reference proteome</keyword>
<dbReference type="Proteomes" id="UP000531216">
    <property type="component" value="Unassembled WGS sequence"/>
</dbReference>
<evidence type="ECO:0000256" key="1">
    <source>
        <dbReference type="SAM" id="Phobius"/>
    </source>
</evidence>
<dbReference type="PANTHER" id="PTHR34980:SF2">
    <property type="entry name" value="INNER MEMBRANE PROTEIN YHAH-RELATED"/>
    <property type="match status" value="1"/>
</dbReference>
<dbReference type="GO" id="GO:0005886">
    <property type="term" value="C:plasma membrane"/>
    <property type="evidence" value="ECO:0007669"/>
    <property type="project" value="TreeGrafter"/>
</dbReference>
<evidence type="ECO:0000313" key="3">
    <source>
        <dbReference type="Proteomes" id="UP000531216"/>
    </source>
</evidence>
<dbReference type="InterPro" id="IPR008523">
    <property type="entry name" value="DUF805"/>
</dbReference>
<keyword evidence="1" id="KW-0812">Transmembrane</keyword>
<evidence type="ECO:0000313" key="2">
    <source>
        <dbReference type="EMBL" id="MBB3935777.1"/>
    </source>
</evidence>
<feature type="transmembrane region" description="Helical" evidence="1">
    <location>
        <begin position="23"/>
        <end position="45"/>
    </location>
</feature>
<feature type="transmembrane region" description="Helical" evidence="1">
    <location>
        <begin position="109"/>
        <end position="133"/>
    </location>
</feature>
<keyword evidence="1" id="KW-1133">Transmembrane helix</keyword>
<feature type="transmembrane region" description="Helical" evidence="1">
    <location>
        <begin position="77"/>
        <end position="97"/>
    </location>
</feature>
<sequence>MSIEVMDYRLLFLDFHGRIARKWYWYATLIAALVSFVLNFLTGLFQQWETTTVTVVRDGREVSEAVMATPLSNPVNLSLFVVQLLFGLAFLYATFAIQTKRLHDRGKSGWWNLIGFVPVVGAIYLLIVCGFLRGDAGPNRYGSDPLVDPVAALDGNPVVEL</sequence>
<dbReference type="PANTHER" id="PTHR34980">
    <property type="entry name" value="INNER MEMBRANE PROTEIN-RELATED-RELATED"/>
    <property type="match status" value="1"/>
</dbReference>
<dbReference type="Pfam" id="PF05656">
    <property type="entry name" value="DUF805"/>
    <property type="match status" value="1"/>
</dbReference>
<keyword evidence="1" id="KW-0472">Membrane</keyword>
<comment type="caution">
    <text evidence="2">The sequence shown here is derived from an EMBL/GenBank/DDBJ whole genome shotgun (WGS) entry which is preliminary data.</text>
</comment>